<dbReference type="GO" id="GO:0046872">
    <property type="term" value="F:metal ion binding"/>
    <property type="evidence" value="ECO:0007669"/>
    <property type="project" value="UniProtKB-KW"/>
</dbReference>
<keyword evidence="3 13" id="KW-0808">Transferase</keyword>
<dbReference type="Pfam" id="PF02503">
    <property type="entry name" value="PP_kinase"/>
    <property type="match status" value="1"/>
</dbReference>
<dbReference type="NCBIfam" id="TIGR03705">
    <property type="entry name" value="poly_P_kin"/>
    <property type="match status" value="1"/>
</dbReference>
<dbReference type="Gene3D" id="3.30.870.10">
    <property type="entry name" value="Endonuclease Chain A"/>
    <property type="match status" value="2"/>
</dbReference>
<dbReference type="SUPFAM" id="SSF56024">
    <property type="entry name" value="Phospholipase D/nuclease"/>
    <property type="match status" value="2"/>
</dbReference>
<sequence length="696" mass="78727">MAKTFPSQNFLNRELGLLEFNRRVLAQAEDPAVPLLERLRYLCIVSSNLDEFFEIRVAGLKEQAKLGGLAAGPDGLEATQILKRLYAPTHQLIARQYQLFNEELVPALAQQGIKFLRRTHWNEAQQAWVKDFFLREVMPVLTPIGLDPAHPFPRVLNKSLNFTVELQGKDAFGRNSAKAIVQAPRVLPRAILMPPEISGCPYGFVFLSSILHAHVGELFAGMEVRGCYQFRVTRNSDLFVDEEEVKNLRISLQGELPQRHFGDAVRLEVADNCPPEMSEFLLQQFELKPEDLYRVKGPVNLVRLMRIPDQVVRDDLKFAPFAPGTPALLQKKGADMFKVLRKNDVLLHHPYQSFKPVIDFIQQAAVDPSVVAIKQTVYRTGVDSELMEALIAAARNGKEVTVVVELLARFDEEANINWASRLEEVGAHVVYGVVGHKTHAKMLMVVRREDNKLRRYVHLGTGNYHPRTARLYTDFGLFTSNEEMCADVNQVFMQLTGLGKASKLRHLWQSPFTLHTNVLAAVRNETKLAQEGKRGHVIAKMNSLLEPEIITALYEASQAGVKVDLIVRGVCALRPGVAGLSENIRVLSIIGRFLEHTRIFYFRNDLAHDVYLASADWMDRNFFRRIEVCFPVLDDKLKKRVLDEGLKSYLKDNCQAWEMDCNGFWHRKSPSRSAANCAQTTLLQVLAQPLAAAETD</sequence>
<dbReference type="InterPro" id="IPR024953">
    <property type="entry name" value="PP_kinase_middle"/>
</dbReference>
<accession>A0A1J5RVW4</accession>
<evidence type="ECO:0000256" key="2">
    <source>
        <dbReference type="ARBA" id="ARBA00022553"/>
    </source>
</evidence>
<proteinExistence type="inferred from homology"/>
<evidence type="ECO:0000256" key="4">
    <source>
        <dbReference type="ARBA" id="ARBA00022723"/>
    </source>
</evidence>
<keyword evidence="4" id="KW-0479">Metal-binding</keyword>
<evidence type="ECO:0000256" key="5">
    <source>
        <dbReference type="ARBA" id="ARBA00022741"/>
    </source>
</evidence>
<dbReference type="FunFam" id="3.30.870.10:FF:000001">
    <property type="entry name" value="Polyphosphate kinase"/>
    <property type="match status" value="1"/>
</dbReference>
<dbReference type="EC" id="2.7.4.1" evidence="1"/>
<name>A0A1J5RVW4_9ZZZZ</name>
<protein>
    <recommendedName>
        <fullName evidence="1">ATP-polyphosphate phosphotransferase</fullName>
        <ecNumber evidence="1">2.7.4.1</ecNumber>
    </recommendedName>
</protein>
<dbReference type="CDD" id="cd09165">
    <property type="entry name" value="PLDc_PaPPK1_C1_like"/>
    <property type="match status" value="1"/>
</dbReference>
<dbReference type="Gene3D" id="3.30.1840.10">
    <property type="entry name" value="Polyphosphate kinase middle domain"/>
    <property type="match status" value="1"/>
</dbReference>
<dbReference type="InterPro" id="IPR036830">
    <property type="entry name" value="PP_kinase_middle_dom_sf"/>
</dbReference>
<dbReference type="CDD" id="cd09168">
    <property type="entry name" value="PLDc_PaPPK1_C2_like"/>
    <property type="match status" value="1"/>
</dbReference>
<feature type="domain" description="Polyphosphate kinase C-terminal" evidence="12">
    <location>
        <begin position="335"/>
        <end position="498"/>
    </location>
</feature>
<dbReference type="NCBIfam" id="NF003918">
    <property type="entry name" value="PRK05443.1-2"/>
    <property type="match status" value="1"/>
</dbReference>
<dbReference type="PANTHER" id="PTHR30218:SF0">
    <property type="entry name" value="POLYPHOSPHATE KINASE"/>
    <property type="match status" value="1"/>
</dbReference>
<evidence type="ECO:0000256" key="8">
    <source>
        <dbReference type="ARBA" id="ARBA00022842"/>
    </source>
</evidence>
<dbReference type="Pfam" id="PF17941">
    <property type="entry name" value="PP_kinase_C_1"/>
    <property type="match status" value="1"/>
</dbReference>
<evidence type="ECO:0000256" key="1">
    <source>
        <dbReference type="ARBA" id="ARBA00012960"/>
    </source>
</evidence>
<dbReference type="InterPro" id="IPR025198">
    <property type="entry name" value="PPK_N_dom"/>
</dbReference>
<dbReference type="InterPro" id="IPR003414">
    <property type="entry name" value="PP_kinase"/>
</dbReference>
<evidence type="ECO:0000256" key="6">
    <source>
        <dbReference type="ARBA" id="ARBA00022777"/>
    </source>
</evidence>
<dbReference type="InterPro" id="IPR036832">
    <property type="entry name" value="PPK_N_dom_sf"/>
</dbReference>
<feature type="domain" description="Polyphosphate kinase N-terminal" evidence="10">
    <location>
        <begin position="10"/>
        <end position="115"/>
    </location>
</feature>
<dbReference type="InterPro" id="IPR041108">
    <property type="entry name" value="PP_kinase_C_1"/>
</dbReference>
<keyword evidence="5" id="KW-0547">Nucleotide-binding</keyword>
<evidence type="ECO:0000259" key="9">
    <source>
        <dbReference type="Pfam" id="PF02503"/>
    </source>
</evidence>
<dbReference type="NCBIfam" id="NF003921">
    <property type="entry name" value="PRK05443.2-2"/>
    <property type="match status" value="1"/>
</dbReference>
<dbReference type="SUPFAM" id="SSF140356">
    <property type="entry name" value="PPK N-terminal domain-like"/>
    <property type="match status" value="1"/>
</dbReference>
<evidence type="ECO:0000259" key="10">
    <source>
        <dbReference type="Pfam" id="PF13089"/>
    </source>
</evidence>
<dbReference type="GO" id="GO:0009358">
    <property type="term" value="C:polyphosphate kinase complex"/>
    <property type="evidence" value="ECO:0007669"/>
    <property type="project" value="InterPro"/>
</dbReference>
<feature type="domain" description="Polyphosphate kinase C-terminal" evidence="11">
    <location>
        <begin position="509"/>
        <end position="678"/>
    </location>
</feature>
<organism evidence="13">
    <name type="scientific">mine drainage metagenome</name>
    <dbReference type="NCBI Taxonomy" id="410659"/>
    <lineage>
        <taxon>unclassified sequences</taxon>
        <taxon>metagenomes</taxon>
        <taxon>ecological metagenomes</taxon>
    </lineage>
</organism>
<dbReference type="AlphaFoldDB" id="A0A1J5RVW4"/>
<dbReference type="PIRSF" id="PIRSF015589">
    <property type="entry name" value="PP_kinase"/>
    <property type="match status" value="1"/>
</dbReference>
<comment type="caution">
    <text evidence="13">The sequence shown here is derived from an EMBL/GenBank/DDBJ whole genome shotgun (WGS) entry which is preliminary data.</text>
</comment>
<feature type="domain" description="Polyphosphate kinase middle" evidence="9">
    <location>
        <begin position="125"/>
        <end position="307"/>
    </location>
</feature>
<dbReference type="Pfam" id="PF13090">
    <property type="entry name" value="PP_kinase_C"/>
    <property type="match status" value="1"/>
</dbReference>
<dbReference type="Gene3D" id="1.20.58.310">
    <property type="entry name" value="Polyphosphate kinase N-terminal domain"/>
    <property type="match status" value="1"/>
</dbReference>
<keyword evidence="7" id="KW-0067">ATP-binding</keyword>
<dbReference type="NCBIfam" id="NF003917">
    <property type="entry name" value="PRK05443.1-1"/>
    <property type="match status" value="1"/>
</dbReference>
<dbReference type="PANTHER" id="PTHR30218">
    <property type="entry name" value="POLYPHOSPHATE KINASE"/>
    <property type="match status" value="1"/>
</dbReference>
<dbReference type="HAMAP" id="MF_00347">
    <property type="entry name" value="Polyphosphate_kinase"/>
    <property type="match status" value="1"/>
</dbReference>
<dbReference type="InterPro" id="IPR025200">
    <property type="entry name" value="PPK_C_dom2"/>
</dbReference>
<keyword evidence="6 13" id="KW-0418">Kinase</keyword>
<dbReference type="GO" id="GO:0008976">
    <property type="term" value="F:polyphosphate kinase activity"/>
    <property type="evidence" value="ECO:0007669"/>
    <property type="project" value="UniProtKB-EC"/>
</dbReference>
<keyword evidence="2" id="KW-0597">Phosphoprotein</keyword>
<evidence type="ECO:0000259" key="11">
    <source>
        <dbReference type="Pfam" id="PF13090"/>
    </source>
</evidence>
<dbReference type="GO" id="GO:0006799">
    <property type="term" value="P:polyphosphate biosynthetic process"/>
    <property type="evidence" value="ECO:0007669"/>
    <property type="project" value="InterPro"/>
</dbReference>
<reference evidence="13" key="1">
    <citation type="submission" date="2016-10" db="EMBL/GenBank/DDBJ databases">
        <title>Sequence of Gallionella enrichment culture.</title>
        <authorList>
            <person name="Poehlein A."/>
            <person name="Muehling M."/>
            <person name="Daniel R."/>
        </authorList>
    </citation>
    <scope>NUCLEOTIDE SEQUENCE</scope>
</reference>
<evidence type="ECO:0000313" key="13">
    <source>
        <dbReference type="EMBL" id="OIQ99810.1"/>
    </source>
</evidence>
<dbReference type="EMBL" id="MLJW01000102">
    <property type="protein sequence ID" value="OIQ99810.1"/>
    <property type="molecule type" value="Genomic_DNA"/>
</dbReference>
<dbReference type="Pfam" id="PF13089">
    <property type="entry name" value="PP_kinase_N"/>
    <property type="match status" value="1"/>
</dbReference>
<gene>
    <name evidence="13" type="primary">ppk_5</name>
    <name evidence="13" type="ORF">GALL_182070</name>
</gene>
<evidence type="ECO:0000256" key="7">
    <source>
        <dbReference type="ARBA" id="ARBA00022840"/>
    </source>
</evidence>
<evidence type="ECO:0000256" key="3">
    <source>
        <dbReference type="ARBA" id="ARBA00022679"/>
    </source>
</evidence>
<dbReference type="SUPFAM" id="SSF143724">
    <property type="entry name" value="PHP14-like"/>
    <property type="match status" value="1"/>
</dbReference>
<evidence type="ECO:0000259" key="12">
    <source>
        <dbReference type="Pfam" id="PF17941"/>
    </source>
</evidence>
<dbReference type="GO" id="GO:0005524">
    <property type="term" value="F:ATP binding"/>
    <property type="evidence" value="ECO:0007669"/>
    <property type="project" value="UniProtKB-KW"/>
</dbReference>
<keyword evidence="8" id="KW-0460">Magnesium</keyword>